<dbReference type="Pfam" id="PF11917">
    <property type="entry name" value="DUF3435"/>
    <property type="match status" value="1"/>
</dbReference>
<evidence type="ECO:0000313" key="3">
    <source>
        <dbReference type="Proteomes" id="UP000076584"/>
    </source>
</evidence>
<feature type="transmembrane region" description="Helical" evidence="1">
    <location>
        <begin position="132"/>
        <end position="151"/>
    </location>
</feature>
<dbReference type="EMBL" id="LFIW01001569">
    <property type="protein sequence ID" value="KZL81780.1"/>
    <property type="molecule type" value="Genomic_DNA"/>
</dbReference>
<organism evidence="2 3">
    <name type="scientific">Colletotrichum incanum</name>
    <name type="common">Soybean anthracnose fungus</name>
    <dbReference type="NCBI Taxonomy" id="1573173"/>
    <lineage>
        <taxon>Eukaryota</taxon>
        <taxon>Fungi</taxon>
        <taxon>Dikarya</taxon>
        <taxon>Ascomycota</taxon>
        <taxon>Pezizomycotina</taxon>
        <taxon>Sordariomycetes</taxon>
        <taxon>Hypocreomycetidae</taxon>
        <taxon>Glomerellales</taxon>
        <taxon>Glomerellaceae</taxon>
        <taxon>Colletotrichum</taxon>
        <taxon>Colletotrichum spaethianum species complex</taxon>
    </lineage>
</organism>
<evidence type="ECO:0000256" key="1">
    <source>
        <dbReference type="SAM" id="Phobius"/>
    </source>
</evidence>
<sequence length="340" mass="38437">MPRTTDIARSSTVTLETATRHSRSKFSITFSIGISVRELAKTGGRGTVSLKKSSLGTCCKIFRLLFERATCEKIPSKLGRSMRRVIGRLAKEHGLSDQARAKRIMTIDQLKQHIEETLSTIRKTFGFGEVRLLAVLFFLLVAPAGSCRTVILRLRFRDISIVLVRDPEGGPHKLRIRFILKFTKEYLGSKAHPQIFPLGILFRHRAFRVPSLTSLDHLKKPDICSGDLELHLPLREGLNDTYIFRRAILFNTVYVLSTNEPIYDSMMGAWFRRIGEILGSEYSSILYSLRYNAANGFDQSADVSEARNLVVGHASSDPFRHHYLGREIGADLWGDLRGQN</sequence>
<dbReference type="InterPro" id="IPR021842">
    <property type="entry name" value="DUF3435"/>
</dbReference>
<evidence type="ECO:0000313" key="2">
    <source>
        <dbReference type="EMBL" id="KZL81780.1"/>
    </source>
</evidence>
<dbReference type="STRING" id="1573173.A0A167BV11"/>
<name>A0A167BV11_COLIC</name>
<keyword evidence="1" id="KW-1133">Transmembrane helix</keyword>
<accession>A0A167BV11</accession>
<protein>
    <submittedName>
        <fullName evidence="2">C2h2 finger domain protein</fullName>
    </submittedName>
</protein>
<keyword evidence="1" id="KW-0472">Membrane</keyword>
<dbReference type="AlphaFoldDB" id="A0A167BV11"/>
<reference evidence="2 3" key="1">
    <citation type="submission" date="2015-06" db="EMBL/GenBank/DDBJ databases">
        <title>Survival trade-offs in plant roots during colonization by closely related pathogenic and mutualistic fungi.</title>
        <authorList>
            <person name="Hacquard S."/>
            <person name="Kracher B."/>
            <person name="Hiruma K."/>
            <person name="Weinman A."/>
            <person name="Muench P."/>
            <person name="Garrido Oter R."/>
            <person name="Ver Loren van Themaat E."/>
            <person name="Dallerey J.-F."/>
            <person name="Damm U."/>
            <person name="Henrissat B."/>
            <person name="Lespinet O."/>
            <person name="Thon M."/>
            <person name="Kemen E."/>
            <person name="McHardy A.C."/>
            <person name="Schulze-Lefert P."/>
            <person name="O'Connell R.J."/>
        </authorList>
    </citation>
    <scope>NUCLEOTIDE SEQUENCE [LARGE SCALE GENOMIC DNA]</scope>
    <source>
        <strain evidence="2 3">MAFF 238704</strain>
    </source>
</reference>
<keyword evidence="3" id="KW-1185">Reference proteome</keyword>
<dbReference type="PANTHER" id="PTHR37535:SF2">
    <property type="entry name" value="FINGER DOMAIN PROTEIN, PUTATIVE (AFU_ORTHOLOGUE AFUA_6G09300)-RELATED"/>
    <property type="match status" value="1"/>
</dbReference>
<keyword evidence="1" id="KW-0812">Transmembrane</keyword>
<dbReference type="PANTHER" id="PTHR37535">
    <property type="entry name" value="FLUG DOMAIN PROTEIN"/>
    <property type="match status" value="1"/>
</dbReference>
<gene>
    <name evidence="2" type="ORF">CI238_12916</name>
</gene>
<proteinExistence type="predicted"/>
<dbReference type="Proteomes" id="UP000076584">
    <property type="component" value="Unassembled WGS sequence"/>
</dbReference>
<comment type="caution">
    <text evidence="2">The sequence shown here is derived from an EMBL/GenBank/DDBJ whole genome shotgun (WGS) entry which is preliminary data.</text>
</comment>